<evidence type="ECO:0000313" key="1">
    <source>
        <dbReference type="EMBL" id="CAB4201997.1"/>
    </source>
</evidence>
<protein>
    <submittedName>
        <fullName evidence="1">Uncharacterized protein</fullName>
    </submittedName>
</protein>
<gene>
    <name evidence="1" type="ORF">UFOVP1361_20</name>
</gene>
<accession>A0A6J5RUR5</accession>
<proteinExistence type="predicted"/>
<organism evidence="1">
    <name type="scientific">uncultured Caudovirales phage</name>
    <dbReference type="NCBI Taxonomy" id="2100421"/>
    <lineage>
        <taxon>Viruses</taxon>
        <taxon>Duplodnaviria</taxon>
        <taxon>Heunggongvirae</taxon>
        <taxon>Uroviricota</taxon>
        <taxon>Caudoviricetes</taxon>
        <taxon>Peduoviridae</taxon>
        <taxon>Maltschvirus</taxon>
        <taxon>Maltschvirus maltsch</taxon>
    </lineage>
</organism>
<dbReference type="EMBL" id="LR797308">
    <property type="protein sequence ID" value="CAB4201997.1"/>
    <property type="molecule type" value="Genomic_DNA"/>
</dbReference>
<name>A0A6J5RUR5_9CAUD</name>
<sequence>MISQIAYYFIVLERGYRLLACGESAQSGRSMKQEPTEVTTQITA</sequence>
<reference evidence="1" key="1">
    <citation type="submission" date="2020-05" db="EMBL/GenBank/DDBJ databases">
        <authorList>
            <person name="Chiriac C."/>
            <person name="Salcher M."/>
            <person name="Ghai R."/>
            <person name="Kavagutti S V."/>
        </authorList>
    </citation>
    <scope>NUCLEOTIDE SEQUENCE</scope>
</reference>